<proteinExistence type="predicted"/>
<feature type="domain" description="HTH gntR-type" evidence="4">
    <location>
        <begin position="7"/>
        <end position="75"/>
    </location>
</feature>
<evidence type="ECO:0000313" key="6">
    <source>
        <dbReference type="Proteomes" id="UP001501231"/>
    </source>
</evidence>
<dbReference type="PANTHER" id="PTHR44846">
    <property type="entry name" value="MANNOSYL-D-GLYCERATE TRANSPORT/METABOLISM SYSTEM REPRESSOR MNGR-RELATED"/>
    <property type="match status" value="1"/>
</dbReference>
<gene>
    <name evidence="5" type="ORF">GCM10010191_66470</name>
</gene>
<dbReference type="PROSITE" id="PS50949">
    <property type="entry name" value="HTH_GNTR"/>
    <property type="match status" value="1"/>
</dbReference>
<dbReference type="InterPro" id="IPR050679">
    <property type="entry name" value="Bact_HTH_transcr_reg"/>
</dbReference>
<protein>
    <recommendedName>
        <fullName evidence="4">HTH gntR-type domain-containing protein</fullName>
    </recommendedName>
</protein>
<dbReference type="InterPro" id="IPR036390">
    <property type="entry name" value="WH_DNA-bd_sf"/>
</dbReference>
<evidence type="ECO:0000313" key="5">
    <source>
        <dbReference type="EMBL" id="GAA2441072.1"/>
    </source>
</evidence>
<dbReference type="PANTHER" id="PTHR44846:SF17">
    <property type="entry name" value="GNTR-FAMILY TRANSCRIPTIONAL REGULATOR"/>
    <property type="match status" value="1"/>
</dbReference>
<evidence type="ECO:0000259" key="4">
    <source>
        <dbReference type="PROSITE" id="PS50949"/>
    </source>
</evidence>
<accession>A0ABN3JW99</accession>
<comment type="caution">
    <text evidence="5">The sequence shown here is derived from an EMBL/GenBank/DDBJ whole genome shotgun (WGS) entry which is preliminary data.</text>
</comment>
<reference evidence="5 6" key="1">
    <citation type="journal article" date="2019" name="Int. J. Syst. Evol. Microbiol.">
        <title>The Global Catalogue of Microorganisms (GCM) 10K type strain sequencing project: providing services to taxonomists for standard genome sequencing and annotation.</title>
        <authorList>
            <consortium name="The Broad Institute Genomics Platform"/>
            <consortium name="The Broad Institute Genome Sequencing Center for Infectious Disease"/>
            <person name="Wu L."/>
            <person name="Ma J."/>
        </authorList>
    </citation>
    <scope>NUCLEOTIDE SEQUENCE [LARGE SCALE GENOMIC DNA]</scope>
    <source>
        <strain evidence="5 6">JCM 3325</strain>
    </source>
</reference>
<keyword evidence="6" id="KW-1185">Reference proteome</keyword>
<dbReference type="InterPro" id="IPR000524">
    <property type="entry name" value="Tscrpt_reg_HTH_GntR"/>
</dbReference>
<name>A0ABN3JW99_9ACTN</name>
<dbReference type="EMBL" id="BAAARW010000026">
    <property type="protein sequence ID" value="GAA2441072.1"/>
    <property type="molecule type" value="Genomic_DNA"/>
</dbReference>
<dbReference type="Proteomes" id="UP001501231">
    <property type="component" value="Unassembled WGS sequence"/>
</dbReference>
<dbReference type="SUPFAM" id="SSF46785">
    <property type="entry name" value="Winged helix' DNA-binding domain"/>
    <property type="match status" value="1"/>
</dbReference>
<evidence type="ECO:0000256" key="2">
    <source>
        <dbReference type="ARBA" id="ARBA00023125"/>
    </source>
</evidence>
<dbReference type="SMART" id="SM00345">
    <property type="entry name" value="HTH_GNTR"/>
    <property type="match status" value="1"/>
</dbReference>
<organism evidence="5 6">
    <name type="scientific">Actinomadura vinacea</name>
    <dbReference type="NCBI Taxonomy" id="115336"/>
    <lineage>
        <taxon>Bacteria</taxon>
        <taxon>Bacillati</taxon>
        <taxon>Actinomycetota</taxon>
        <taxon>Actinomycetes</taxon>
        <taxon>Streptosporangiales</taxon>
        <taxon>Thermomonosporaceae</taxon>
        <taxon>Actinomadura</taxon>
    </lineage>
</organism>
<sequence length="128" mass="13650">MVKRTGRPGYLQIADDLRAQVAEGRLNPGDALPSTAQLREQYDVSAGVVKAAISVLRTEGLVVGQQGKGVFIQDRSSAEPRQTPPVEDGALMEQLAEVLGAVRDLGERVARLEESVFAEPSKAGRPGK</sequence>
<keyword evidence="2" id="KW-0238">DNA-binding</keyword>
<dbReference type="Gene3D" id="1.10.10.10">
    <property type="entry name" value="Winged helix-like DNA-binding domain superfamily/Winged helix DNA-binding domain"/>
    <property type="match status" value="1"/>
</dbReference>
<keyword evidence="1" id="KW-0805">Transcription regulation</keyword>
<evidence type="ECO:0000256" key="1">
    <source>
        <dbReference type="ARBA" id="ARBA00023015"/>
    </source>
</evidence>
<dbReference type="RefSeq" id="WP_344594365.1">
    <property type="nucleotide sequence ID" value="NZ_BAAARW010000026.1"/>
</dbReference>
<evidence type="ECO:0000256" key="3">
    <source>
        <dbReference type="ARBA" id="ARBA00023163"/>
    </source>
</evidence>
<dbReference type="InterPro" id="IPR036388">
    <property type="entry name" value="WH-like_DNA-bd_sf"/>
</dbReference>
<dbReference type="CDD" id="cd07377">
    <property type="entry name" value="WHTH_GntR"/>
    <property type="match status" value="1"/>
</dbReference>
<keyword evidence="3" id="KW-0804">Transcription</keyword>
<dbReference type="Pfam" id="PF00392">
    <property type="entry name" value="GntR"/>
    <property type="match status" value="1"/>
</dbReference>